<evidence type="ECO:0000313" key="2">
    <source>
        <dbReference type="Proteomes" id="UP000673447"/>
    </source>
</evidence>
<gene>
    <name evidence="1" type="ORF">J5837_03120</name>
</gene>
<dbReference type="AlphaFoldDB" id="A0A940X295"/>
<dbReference type="SUPFAM" id="SSF56059">
    <property type="entry name" value="Glutathione synthetase ATP-binding domain-like"/>
    <property type="match status" value="1"/>
</dbReference>
<keyword evidence="2" id="KW-1185">Reference proteome</keyword>
<evidence type="ECO:0000313" key="1">
    <source>
        <dbReference type="EMBL" id="MBP3983404.1"/>
    </source>
</evidence>
<protein>
    <submittedName>
        <fullName evidence="1">DUF3182 family protein</fullName>
    </submittedName>
</protein>
<dbReference type="Pfam" id="PF11379">
    <property type="entry name" value="DUF3182"/>
    <property type="match status" value="1"/>
</dbReference>
<name>A0A940X295_9GAMM</name>
<dbReference type="Proteomes" id="UP000673447">
    <property type="component" value="Unassembled WGS sequence"/>
</dbReference>
<comment type="caution">
    <text evidence="1">The sequence shown here is derived from an EMBL/GenBank/DDBJ whole genome shotgun (WGS) entry which is preliminary data.</text>
</comment>
<sequence length="379" mass="40575">MNPGNAIGEQTDLDDGDGTGIASPARLRRLAIVWSETEPCASHEIVTLRFAAARLAALLGLEYDDAQAGAGEGDATYYLPMFTLTREEADARGIVMESQLWGGIVPHGFVATKLVSHPPWGRPEAMPEGWKHIAGIEKYTLPGYSVFARDDAWQAGKALLQDGAVRLKWPFARGGGGQAMVRDQHELSAWLDAANDSLFPGGLVVERHLESAKTYSVGSSSLPGYDIAYWGEQHNVLDPSGSEVYGGSALTVVRGSFPSALAAGSDVVRAIVAANAYDRLVRGAYGVVASRRNYDVIVGVDARGDRHLGVLEQSWRFGGASMAEVFALEWFSRNPGSNSVAAETGESYGDEPLPEGAVLYCHGDAESPRKYARIIPYGC</sequence>
<reference evidence="1" key="1">
    <citation type="journal article" date="2016" name="Int. J. Syst. Evol. Microbiol.">
        <title>Pseudoxanthomonas helianthi sp. nov., isolated from roots of Jerusalem artichoke (Helianthus tuberosus).</title>
        <authorList>
            <person name="Kittiwongwattana C."/>
            <person name="Thawai C."/>
        </authorList>
    </citation>
    <scope>NUCLEOTIDE SEQUENCE</scope>
    <source>
        <strain evidence="1">110414</strain>
    </source>
</reference>
<accession>A0A940X295</accession>
<dbReference type="InterPro" id="IPR021519">
    <property type="entry name" value="DUF3182"/>
</dbReference>
<reference evidence="1" key="2">
    <citation type="submission" date="2021-03" db="EMBL/GenBank/DDBJ databases">
        <authorList>
            <person name="Cao W."/>
        </authorList>
    </citation>
    <scope>NUCLEOTIDE SEQUENCE</scope>
    <source>
        <strain evidence="1">110414</strain>
    </source>
</reference>
<proteinExistence type="predicted"/>
<dbReference type="EMBL" id="JAGKTC010000001">
    <property type="protein sequence ID" value="MBP3983404.1"/>
    <property type="molecule type" value="Genomic_DNA"/>
</dbReference>
<organism evidence="1 2">
    <name type="scientific">Pseudoxanthomonas helianthi</name>
    <dbReference type="NCBI Taxonomy" id="1453541"/>
    <lineage>
        <taxon>Bacteria</taxon>
        <taxon>Pseudomonadati</taxon>
        <taxon>Pseudomonadota</taxon>
        <taxon>Gammaproteobacteria</taxon>
        <taxon>Lysobacterales</taxon>
        <taxon>Lysobacteraceae</taxon>
        <taxon>Pseudoxanthomonas</taxon>
    </lineage>
</organism>
<dbReference type="RefSeq" id="WP_210535257.1">
    <property type="nucleotide sequence ID" value="NZ_JAGKTC010000001.1"/>
</dbReference>